<evidence type="ECO:0000313" key="3">
    <source>
        <dbReference type="EMBL" id="CAF3787871.1"/>
    </source>
</evidence>
<protein>
    <submittedName>
        <fullName evidence="2">Uncharacterized protein</fullName>
    </submittedName>
</protein>
<evidence type="ECO:0000313" key="5">
    <source>
        <dbReference type="Proteomes" id="UP000663829"/>
    </source>
</evidence>
<keyword evidence="5" id="KW-1185">Reference proteome</keyword>
<sequence length="494" mass="56998">MSAKVDHSTLSIQNPCSSHYLNRPSTATTFDAFSPVTQKLIRSRSYNPKSASLHVRPHTAAATNYLTSYQRDFCPKQCQDENLVDVPQGQQYPIGCPYQLDGPIGIGHYQEQFTNKGYCRSQPIRTATASGTRANNPHPSQEFMVWKYPGANKANPYNQDEFNHEQQEQIKQALKNQLTSTYRSDYLGIPQGFQMNLAFSKSRPFWRTRACYSYDSEQRDQYRAEHQLRNLSNNTSRYGCNPQHRIAADAIAPQTNPLWKQIQTKTSYDQEYNEKAPSDLYMRDFVDHLTGPLDRERENIEQSYDRGEGMNNINTIMQAVEVAEQYPSEPIVHVQIEPAIPLKEETVKHRPPSAYRFRVEKKVLNDRPSSQEQQLEKEYHQHHAALIKSKNGELTQQPLQADRPQLTPGLLSLKRVRSLQNVRPRSRYCDPNKSHILSYLQQNPTDTPSAEGFFTRFMTNVRPSDKHANITLQKTSPNLKDRDYMKHSMNMIKV</sequence>
<reference evidence="2" key="1">
    <citation type="submission" date="2021-02" db="EMBL/GenBank/DDBJ databases">
        <authorList>
            <person name="Nowell W R."/>
        </authorList>
    </citation>
    <scope>NUCLEOTIDE SEQUENCE</scope>
</reference>
<dbReference type="PANTHER" id="PTHR33769">
    <property type="entry name" value="TESTIS-EXPRESSED PROTEIN 26 ISOFORM X3"/>
    <property type="match status" value="1"/>
</dbReference>
<dbReference type="Proteomes" id="UP000663829">
    <property type="component" value="Unassembled WGS sequence"/>
</dbReference>
<gene>
    <name evidence="2" type="ORF">GPM918_LOCUS24279</name>
    <name evidence="1" type="ORF">OVA965_LOCUS15415</name>
    <name evidence="4" type="ORF">SRO942_LOCUS24278</name>
    <name evidence="3" type="ORF">TMI583_LOCUS15421</name>
</gene>
<accession>A0A814X7F4</accession>
<proteinExistence type="predicted"/>
<dbReference type="PANTHER" id="PTHR33769:SF2">
    <property type="entry name" value="TESTIS-EXPRESSED PROTEIN 26"/>
    <property type="match status" value="1"/>
</dbReference>
<comment type="caution">
    <text evidence="2">The sequence shown here is derived from an EMBL/GenBank/DDBJ whole genome shotgun (WGS) entry which is preliminary data.</text>
</comment>
<dbReference type="Proteomes" id="UP000681722">
    <property type="component" value="Unassembled WGS sequence"/>
</dbReference>
<evidence type="ECO:0000313" key="1">
    <source>
        <dbReference type="EMBL" id="CAF1019138.1"/>
    </source>
</evidence>
<dbReference type="EMBL" id="CAJNOK010006929">
    <property type="protein sequence ID" value="CAF1019138.1"/>
    <property type="molecule type" value="Genomic_DNA"/>
</dbReference>
<dbReference type="EMBL" id="CAJOBC010008997">
    <property type="protein sequence ID" value="CAF3976384.1"/>
    <property type="molecule type" value="Genomic_DNA"/>
</dbReference>
<dbReference type="EMBL" id="CAJNOQ010008996">
    <property type="protein sequence ID" value="CAF1212411.1"/>
    <property type="molecule type" value="Genomic_DNA"/>
</dbReference>
<organism evidence="2 5">
    <name type="scientific">Didymodactylos carnosus</name>
    <dbReference type="NCBI Taxonomy" id="1234261"/>
    <lineage>
        <taxon>Eukaryota</taxon>
        <taxon>Metazoa</taxon>
        <taxon>Spiralia</taxon>
        <taxon>Gnathifera</taxon>
        <taxon>Rotifera</taxon>
        <taxon>Eurotatoria</taxon>
        <taxon>Bdelloidea</taxon>
        <taxon>Philodinida</taxon>
        <taxon>Philodinidae</taxon>
        <taxon>Didymodactylos</taxon>
    </lineage>
</organism>
<dbReference type="Proteomes" id="UP000677228">
    <property type="component" value="Unassembled WGS sequence"/>
</dbReference>
<dbReference type="Proteomes" id="UP000682733">
    <property type="component" value="Unassembled WGS sequence"/>
</dbReference>
<evidence type="ECO:0000313" key="2">
    <source>
        <dbReference type="EMBL" id="CAF1212411.1"/>
    </source>
</evidence>
<evidence type="ECO:0000313" key="4">
    <source>
        <dbReference type="EMBL" id="CAF3976384.1"/>
    </source>
</evidence>
<dbReference type="AlphaFoldDB" id="A0A814X7F4"/>
<dbReference type="GO" id="GO:0005737">
    <property type="term" value="C:cytoplasm"/>
    <property type="evidence" value="ECO:0007669"/>
    <property type="project" value="TreeGrafter"/>
</dbReference>
<dbReference type="EMBL" id="CAJOBA010006938">
    <property type="protein sequence ID" value="CAF3787871.1"/>
    <property type="molecule type" value="Genomic_DNA"/>
</dbReference>
<dbReference type="OrthoDB" id="5984625at2759"/>
<dbReference type="InterPro" id="IPR043460">
    <property type="entry name" value="MEDAG/TEX26"/>
</dbReference>
<name>A0A814X7F4_9BILA</name>